<reference evidence="8" key="1">
    <citation type="submission" date="2021-02" db="EMBL/GenBank/DDBJ databases">
        <title>Infant gut strain persistence is associated with maternal origin, phylogeny, and functional potential including surface adhesion and iron acquisition.</title>
        <authorList>
            <person name="Lou Y.C."/>
        </authorList>
    </citation>
    <scope>NUCLEOTIDE SEQUENCE</scope>
    <source>
        <strain evidence="8">L3_101_000M1_dasL3_101_000M1_concoct_87</strain>
    </source>
</reference>
<evidence type="ECO:0000256" key="5">
    <source>
        <dbReference type="ARBA" id="ARBA00022840"/>
    </source>
</evidence>
<dbReference type="Proteomes" id="UP000759273">
    <property type="component" value="Unassembled WGS sequence"/>
</dbReference>
<evidence type="ECO:0000256" key="2">
    <source>
        <dbReference type="ARBA" id="ARBA00022679"/>
    </source>
</evidence>
<dbReference type="EC" id="2.7.11.1" evidence="1"/>
<keyword evidence="5" id="KW-0067">ATP-binding</keyword>
<evidence type="ECO:0000256" key="6">
    <source>
        <dbReference type="PROSITE-ProRule" id="PRU00339"/>
    </source>
</evidence>
<dbReference type="SUPFAM" id="SSF48452">
    <property type="entry name" value="TPR-like"/>
    <property type="match status" value="1"/>
</dbReference>
<evidence type="ECO:0000259" key="7">
    <source>
        <dbReference type="PROSITE" id="PS50011"/>
    </source>
</evidence>
<dbReference type="PROSITE" id="PS00108">
    <property type="entry name" value="PROTEIN_KINASE_ST"/>
    <property type="match status" value="1"/>
</dbReference>
<protein>
    <recommendedName>
        <fullName evidence="1">non-specific serine/threonine protein kinase</fullName>
        <ecNumber evidence="1">2.7.11.1</ecNumber>
    </recommendedName>
</protein>
<dbReference type="Pfam" id="PF13414">
    <property type="entry name" value="TPR_11"/>
    <property type="match status" value="1"/>
</dbReference>
<dbReference type="AlphaFoldDB" id="A0A943HK81"/>
<organism evidence="8 9">
    <name type="scientific">Subdoligranulum variabile</name>
    <dbReference type="NCBI Taxonomy" id="214851"/>
    <lineage>
        <taxon>Bacteria</taxon>
        <taxon>Bacillati</taxon>
        <taxon>Bacillota</taxon>
        <taxon>Clostridia</taxon>
        <taxon>Eubacteriales</taxon>
        <taxon>Oscillospiraceae</taxon>
        <taxon>Subdoligranulum</taxon>
    </lineage>
</organism>
<keyword evidence="6" id="KW-0802">TPR repeat</keyword>
<dbReference type="PROSITE" id="PS50011">
    <property type="entry name" value="PROTEIN_KINASE_DOM"/>
    <property type="match status" value="1"/>
</dbReference>
<dbReference type="EMBL" id="JAGZGG010000029">
    <property type="protein sequence ID" value="MBS5333082.1"/>
    <property type="molecule type" value="Genomic_DNA"/>
</dbReference>
<dbReference type="GO" id="GO:0004674">
    <property type="term" value="F:protein serine/threonine kinase activity"/>
    <property type="evidence" value="ECO:0007669"/>
    <property type="project" value="UniProtKB-EC"/>
</dbReference>
<name>A0A943HK81_9FIRM</name>
<dbReference type="InterPro" id="IPR019734">
    <property type="entry name" value="TPR_rpt"/>
</dbReference>
<dbReference type="Gene3D" id="1.10.510.10">
    <property type="entry name" value="Transferase(Phosphotransferase) domain 1"/>
    <property type="match status" value="2"/>
</dbReference>
<dbReference type="GO" id="GO:0005524">
    <property type="term" value="F:ATP binding"/>
    <property type="evidence" value="ECO:0007669"/>
    <property type="project" value="UniProtKB-KW"/>
</dbReference>
<comment type="caution">
    <text evidence="8">The sequence shown here is derived from an EMBL/GenBank/DDBJ whole genome shotgun (WGS) entry which is preliminary data.</text>
</comment>
<feature type="domain" description="Protein kinase" evidence="7">
    <location>
        <begin position="10"/>
        <end position="330"/>
    </location>
</feature>
<proteinExistence type="predicted"/>
<dbReference type="Pfam" id="PF13432">
    <property type="entry name" value="TPR_16"/>
    <property type="match status" value="1"/>
</dbReference>
<evidence type="ECO:0000256" key="1">
    <source>
        <dbReference type="ARBA" id="ARBA00012513"/>
    </source>
</evidence>
<evidence type="ECO:0000256" key="4">
    <source>
        <dbReference type="ARBA" id="ARBA00022777"/>
    </source>
</evidence>
<accession>A0A943HK81</accession>
<dbReference type="InterPro" id="IPR050660">
    <property type="entry name" value="NEK_Ser/Thr_kinase"/>
</dbReference>
<evidence type="ECO:0000256" key="3">
    <source>
        <dbReference type="ARBA" id="ARBA00022741"/>
    </source>
</evidence>
<evidence type="ECO:0000313" key="8">
    <source>
        <dbReference type="EMBL" id="MBS5333082.1"/>
    </source>
</evidence>
<dbReference type="InterPro" id="IPR011990">
    <property type="entry name" value="TPR-like_helical_dom_sf"/>
</dbReference>
<dbReference type="Gene3D" id="1.25.40.10">
    <property type="entry name" value="Tetratricopeptide repeat domain"/>
    <property type="match status" value="1"/>
</dbReference>
<keyword evidence="4 8" id="KW-0418">Kinase</keyword>
<dbReference type="PANTHER" id="PTHR43671">
    <property type="entry name" value="SERINE/THREONINE-PROTEIN KINASE NEK"/>
    <property type="match status" value="1"/>
</dbReference>
<dbReference type="SMART" id="SM00028">
    <property type="entry name" value="TPR"/>
    <property type="match status" value="4"/>
</dbReference>
<dbReference type="InterPro" id="IPR008271">
    <property type="entry name" value="Ser/Thr_kinase_AS"/>
</dbReference>
<feature type="repeat" description="TPR" evidence="6">
    <location>
        <begin position="442"/>
        <end position="475"/>
    </location>
</feature>
<dbReference type="SUPFAM" id="SSF56112">
    <property type="entry name" value="Protein kinase-like (PK-like)"/>
    <property type="match status" value="1"/>
</dbReference>
<dbReference type="Pfam" id="PF00069">
    <property type="entry name" value="Pkinase"/>
    <property type="match status" value="1"/>
</dbReference>
<evidence type="ECO:0000313" key="9">
    <source>
        <dbReference type="Proteomes" id="UP000759273"/>
    </source>
</evidence>
<keyword evidence="2" id="KW-0808">Transferase</keyword>
<dbReference type="SMART" id="SM00220">
    <property type="entry name" value="S_TKc"/>
    <property type="match status" value="1"/>
</dbReference>
<keyword evidence="3" id="KW-0547">Nucleotide-binding</keyword>
<gene>
    <name evidence="8" type="ORF">KHY36_11220</name>
</gene>
<dbReference type="InterPro" id="IPR000719">
    <property type="entry name" value="Prot_kinase_dom"/>
</dbReference>
<dbReference type="PANTHER" id="PTHR43671:SF13">
    <property type="entry name" value="SERINE_THREONINE-PROTEIN KINASE NEK2"/>
    <property type="match status" value="1"/>
</dbReference>
<dbReference type="InterPro" id="IPR011009">
    <property type="entry name" value="Kinase-like_dom_sf"/>
</dbReference>
<dbReference type="CDD" id="cd14014">
    <property type="entry name" value="STKc_PknB_like"/>
    <property type="match status" value="1"/>
</dbReference>
<sequence>MDFMLGSDYENIRPLDAKGGMGDLFRAHKKGLDVEVVIKRIKRKYIGRLDQQNEANILKGLKHQYLPRIYDVILGEDGCLYTIMDYIPGVDLQQYVKQNGRVPQPLAHRWACQLCEVVAYLHAQTPPILHCDIKPHNIMITGQGDICLIDFNTSLVFQGDDTVVGVTKGYAAPEQYLAAPTGAVGQPAAPTVSPTAATVMAAPTEYAAPAPLSSAPSAAPSNPLVRRSSQPSFSAAVTASAGAYGPLSVRTDVYAIGATMYYMVTAATPERSLDPVTDVTAHRPAISRTMVSIIRRAMSKQQKNRFASADEMLRALQDVDKLDRRYRHFVAARRATVGVLCAAWLASAGLTLYGANLLRGERINNYLEQVAEGRAQDEDGQYAAADATLRAAVDTMPRRVEGYTALATVFYHRGDYQSAVDLAEGALTSEMLDPAKDTAADGEFYCILANCYYELGQYAESVTAYQKAIRRDDTNARYYRGLAMAQAKTGDESAAIATLNTARALTLGDADRDGVLAELYALQGDTAQAWAMYRQVLDTETDNNALSRAYLAAAQLYTSGGVVQTDHLAEVIPLLEEATQRLPTGYTLVHRQLLATAYGEAAAAWPDTAADSLQKGIAVLQQIEADGQGGLTTGLSLYAMQHKAGDDTAAEATLLNLQQAYPSDYRPDMELAFLYADMQSKKDAAARDYTAVAACYDTARQKYQQAAANGANDMSMTELENLIAQLRTAGWLN</sequence>
<dbReference type="PROSITE" id="PS50005">
    <property type="entry name" value="TPR"/>
    <property type="match status" value="1"/>
</dbReference>